<evidence type="ECO:0000313" key="2">
    <source>
        <dbReference type="EMBL" id="MFD1784625.1"/>
    </source>
</evidence>
<dbReference type="Pfam" id="PF12098">
    <property type="entry name" value="DUF3574"/>
    <property type="match status" value="1"/>
</dbReference>
<gene>
    <name evidence="2" type="ORF">ACFSC0_14570</name>
</gene>
<evidence type="ECO:0000256" key="1">
    <source>
        <dbReference type="SAM" id="SignalP"/>
    </source>
</evidence>
<feature type="signal peptide" evidence="1">
    <location>
        <begin position="1"/>
        <end position="22"/>
    </location>
</feature>
<keyword evidence="1" id="KW-0732">Signal</keyword>
<name>A0ABW4N7I8_9CAUL</name>
<sequence length="140" mass="15014">MTRAGALLAALALAGCATSSHEPPPPAPCPAGEEPLRTAQLFFGPNIAGQPGISETAFTSFVEEELTPRFPQGLTVLDGGRQWQGSENALIRQAAKVVVIVLPRKGSDKLLDEVRARYKSRFQQESVLLIVQDSCLEVES</sequence>
<evidence type="ECO:0000313" key="3">
    <source>
        <dbReference type="Proteomes" id="UP001597237"/>
    </source>
</evidence>
<reference evidence="3" key="1">
    <citation type="journal article" date="2019" name="Int. J. Syst. Evol. Microbiol.">
        <title>The Global Catalogue of Microorganisms (GCM) 10K type strain sequencing project: providing services to taxonomists for standard genome sequencing and annotation.</title>
        <authorList>
            <consortium name="The Broad Institute Genomics Platform"/>
            <consortium name="The Broad Institute Genome Sequencing Center for Infectious Disease"/>
            <person name="Wu L."/>
            <person name="Ma J."/>
        </authorList>
    </citation>
    <scope>NUCLEOTIDE SEQUENCE [LARGE SCALE GENOMIC DNA]</scope>
    <source>
        <strain evidence="3">DFY28</strain>
    </source>
</reference>
<proteinExistence type="predicted"/>
<dbReference type="EMBL" id="JBHUEY010000006">
    <property type="protein sequence ID" value="MFD1784625.1"/>
    <property type="molecule type" value="Genomic_DNA"/>
</dbReference>
<dbReference type="RefSeq" id="WP_377280768.1">
    <property type="nucleotide sequence ID" value="NZ_JBHRSI010000002.1"/>
</dbReference>
<comment type="caution">
    <text evidence="2">The sequence shown here is derived from an EMBL/GenBank/DDBJ whole genome shotgun (WGS) entry which is preliminary data.</text>
</comment>
<dbReference type="Proteomes" id="UP001597237">
    <property type="component" value="Unassembled WGS sequence"/>
</dbReference>
<feature type="chain" id="PRO_5045222128" evidence="1">
    <location>
        <begin position="23"/>
        <end position="140"/>
    </location>
</feature>
<keyword evidence="3" id="KW-1185">Reference proteome</keyword>
<dbReference type="InterPro" id="IPR021957">
    <property type="entry name" value="DUF3574"/>
</dbReference>
<organism evidence="2 3">
    <name type="scientific">Phenylobacterium terrae</name>
    <dbReference type="NCBI Taxonomy" id="2665495"/>
    <lineage>
        <taxon>Bacteria</taxon>
        <taxon>Pseudomonadati</taxon>
        <taxon>Pseudomonadota</taxon>
        <taxon>Alphaproteobacteria</taxon>
        <taxon>Caulobacterales</taxon>
        <taxon>Caulobacteraceae</taxon>
        <taxon>Phenylobacterium</taxon>
    </lineage>
</organism>
<accession>A0ABW4N7I8</accession>
<protein>
    <submittedName>
        <fullName evidence="2">DUF3574 domain-containing protein</fullName>
    </submittedName>
</protein>
<dbReference type="PROSITE" id="PS51257">
    <property type="entry name" value="PROKAR_LIPOPROTEIN"/>
    <property type="match status" value="1"/>
</dbReference>